<dbReference type="RefSeq" id="WP_345333363.1">
    <property type="nucleotide sequence ID" value="NZ_BAABJZ010000007.1"/>
</dbReference>
<dbReference type="Proteomes" id="UP001499988">
    <property type="component" value="Unassembled WGS sequence"/>
</dbReference>
<keyword evidence="1" id="KW-0732">Signal</keyword>
<organism evidence="2 3">
    <name type="scientific">Ferrimonas pelagia</name>
    <dbReference type="NCBI Taxonomy" id="1177826"/>
    <lineage>
        <taxon>Bacteria</taxon>
        <taxon>Pseudomonadati</taxon>
        <taxon>Pseudomonadota</taxon>
        <taxon>Gammaproteobacteria</taxon>
        <taxon>Alteromonadales</taxon>
        <taxon>Ferrimonadaceae</taxon>
        <taxon>Ferrimonas</taxon>
    </lineage>
</organism>
<keyword evidence="3" id="KW-1185">Reference proteome</keyword>
<sequence>MLKGIFVVAMFSFSALGLAETVNEAPKVYKKGLVADVYVEDAKSGTWANPGPTGVIIGSFVDAKPPLFSFGNIKQDDTAWSMFAGSHIGLKWSGYFKAEEVGDYVLMITRDVVKTNTYTNSCTFDISLSGSVISKAGFKHSKESSYWNRDDTMNTTTPLSLDKGYYPIEIWMHCGVTKSYWNEWVKDVDDITWTIKLKRPSDRMVQVASSSLFVWN</sequence>
<proteinExistence type="predicted"/>
<protein>
    <recommendedName>
        <fullName evidence="4">PA14 domain-containing protein</fullName>
    </recommendedName>
</protein>
<evidence type="ECO:0000313" key="3">
    <source>
        <dbReference type="Proteomes" id="UP001499988"/>
    </source>
</evidence>
<name>A0ABP9EDM6_9GAMM</name>
<reference evidence="3" key="1">
    <citation type="journal article" date="2019" name="Int. J. Syst. Evol. Microbiol.">
        <title>The Global Catalogue of Microorganisms (GCM) 10K type strain sequencing project: providing services to taxonomists for standard genome sequencing and annotation.</title>
        <authorList>
            <consortium name="The Broad Institute Genomics Platform"/>
            <consortium name="The Broad Institute Genome Sequencing Center for Infectious Disease"/>
            <person name="Wu L."/>
            <person name="Ma J."/>
        </authorList>
    </citation>
    <scope>NUCLEOTIDE SEQUENCE [LARGE SCALE GENOMIC DNA]</scope>
    <source>
        <strain evidence="3">JCM 18401</strain>
    </source>
</reference>
<comment type="caution">
    <text evidence="2">The sequence shown here is derived from an EMBL/GenBank/DDBJ whole genome shotgun (WGS) entry which is preliminary data.</text>
</comment>
<evidence type="ECO:0000313" key="2">
    <source>
        <dbReference type="EMBL" id="GAA4875921.1"/>
    </source>
</evidence>
<gene>
    <name evidence="2" type="ORF">GCM10023333_06470</name>
</gene>
<accession>A0ABP9EDM6</accession>
<evidence type="ECO:0008006" key="4">
    <source>
        <dbReference type="Google" id="ProtNLM"/>
    </source>
</evidence>
<feature type="chain" id="PRO_5045395048" description="PA14 domain-containing protein" evidence="1">
    <location>
        <begin position="20"/>
        <end position="216"/>
    </location>
</feature>
<dbReference type="EMBL" id="BAABJZ010000007">
    <property type="protein sequence ID" value="GAA4875921.1"/>
    <property type="molecule type" value="Genomic_DNA"/>
</dbReference>
<evidence type="ECO:0000256" key="1">
    <source>
        <dbReference type="SAM" id="SignalP"/>
    </source>
</evidence>
<feature type="signal peptide" evidence="1">
    <location>
        <begin position="1"/>
        <end position="19"/>
    </location>
</feature>